<dbReference type="PANTHER" id="PTHR42878">
    <property type="entry name" value="TWO-COMPONENT HISTIDINE KINASE"/>
    <property type="match status" value="1"/>
</dbReference>
<gene>
    <name evidence="7" type="ORF">MKO06_12950</name>
</gene>
<dbReference type="Gene3D" id="3.30.565.10">
    <property type="entry name" value="Histidine kinase-like ATPase, C-terminal domain"/>
    <property type="match status" value="1"/>
</dbReference>
<evidence type="ECO:0000259" key="6">
    <source>
        <dbReference type="PROSITE" id="PS50109"/>
    </source>
</evidence>
<dbReference type="Pfam" id="PF02518">
    <property type="entry name" value="HATPase_c"/>
    <property type="match status" value="1"/>
</dbReference>
<protein>
    <recommendedName>
        <fullName evidence="2">histidine kinase</fullName>
        <ecNumber evidence="2">2.7.13.3</ecNumber>
    </recommendedName>
</protein>
<dbReference type="SUPFAM" id="SSF55874">
    <property type="entry name" value="ATPase domain of HSP90 chaperone/DNA topoisomerase II/histidine kinase"/>
    <property type="match status" value="1"/>
</dbReference>
<dbReference type="GO" id="GO:0030295">
    <property type="term" value="F:protein kinase activator activity"/>
    <property type="evidence" value="ECO:0007669"/>
    <property type="project" value="TreeGrafter"/>
</dbReference>
<dbReference type="AlphaFoldDB" id="A0A9X2KZ48"/>
<dbReference type="EMBL" id="JANCNS010000003">
    <property type="protein sequence ID" value="MCP9200821.1"/>
    <property type="molecule type" value="Genomic_DNA"/>
</dbReference>
<dbReference type="InterPro" id="IPR036097">
    <property type="entry name" value="HisK_dim/P_sf"/>
</dbReference>
<dbReference type="SMART" id="SM00387">
    <property type="entry name" value="HATPase_c"/>
    <property type="match status" value="1"/>
</dbReference>
<dbReference type="InterPro" id="IPR003661">
    <property type="entry name" value="HisK_dim/P_dom"/>
</dbReference>
<organism evidence="7 8">
    <name type="scientific">Christiangramia oceanisediminis</name>
    <dbReference type="NCBI Taxonomy" id="2920386"/>
    <lineage>
        <taxon>Bacteria</taxon>
        <taxon>Pseudomonadati</taxon>
        <taxon>Bacteroidota</taxon>
        <taxon>Flavobacteriia</taxon>
        <taxon>Flavobacteriales</taxon>
        <taxon>Flavobacteriaceae</taxon>
        <taxon>Christiangramia</taxon>
    </lineage>
</organism>
<comment type="caution">
    <text evidence="7">The sequence shown here is derived from an EMBL/GenBank/DDBJ whole genome shotgun (WGS) entry which is preliminary data.</text>
</comment>
<dbReference type="InterPro" id="IPR004358">
    <property type="entry name" value="Sig_transdc_His_kin-like_C"/>
</dbReference>
<dbReference type="PANTHER" id="PTHR42878:SF15">
    <property type="entry name" value="BACTERIOPHYTOCHROME"/>
    <property type="match status" value="1"/>
</dbReference>
<dbReference type="SUPFAM" id="SSF47384">
    <property type="entry name" value="Homodimeric domain of signal transducing histidine kinase"/>
    <property type="match status" value="1"/>
</dbReference>
<evidence type="ECO:0000256" key="4">
    <source>
        <dbReference type="ARBA" id="ARBA00022679"/>
    </source>
</evidence>
<dbReference type="GO" id="GO:0000155">
    <property type="term" value="F:phosphorelay sensor kinase activity"/>
    <property type="evidence" value="ECO:0007669"/>
    <property type="project" value="InterPro"/>
</dbReference>
<dbReference type="Gene3D" id="1.10.287.130">
    <property type="match status" value="1"/>
</dbReference>
<dbReference type="InterPro" id="IPR003594">
    <property type="entry name" value="HATPase_dom"/>
</dbReference>
<keyword evidence="5 7" id="KW-0418">Kinase</keyword>
<sequence length="402" mass="45452">MIIPEKPDNERLRLRAVRQLGLLEELPQETYDNITLLAQEICETPVALLTILDDEKQWFKSRKGFDLTETDRDISFCGHAILEPGKLFEVEDALNDPRFDKNPLVTFKDINVRSYAGIPILNKQGQALGTLCVLSKKPKKLNLHQRKCLIALGKQVEILYEFHYKSVELEDMRDELQENNKVLQDFAGNVSHDLKMPLANIILSADIVRAKYSSALDKAGLGYLEYIKNSGLKLSEYVTSLLEYYSGNGEKVKEIEKFFLNDLIEDILDLLEIDANCMINMPEENMAINGNRAAIGQVLMNLISNSIKHNPKEEILIDITCEEQAGYYYFGVRDNGVGIPEKDLNKIFDLFTVIKVKNAKSSEGHGIGLSTVKKLITIMNGDINVKSDKEKGTLFEFSVEKA</sequence>
<dbReference type="EC" id="2.7.13.3" evidence="2"/>
<dbReference type="Proteomes" id="UP001155280">
    <property type="component" value="Unassembled WGS sequence"/>
</dbReference>
<dbReference type="SUPFAM" id="SSF55781">
    <property type="entry name" value="GAF domain-like"/>
    <property type="match status" value="1"/>
</dbReference>
<dbReference type="InterPro" id="IPR003018">
    <property type="entry name" value="GAF"/>
</dbReference>
<dbReference type="InterPro" id="IPR005467">
    <property type="entry name" value="His_kinase_dom"/>
</dbReference>
<accession>A0A9X2KZ48</accession>
<dbReference type="PRINTS" id="PR00344">
    <property type="entry name" value="BCTRLSENSOR"/>
</dbReference>
<dbReference type="Pfam" id="PF00512">
    <property type="entry name" value="HisKA"/>
    <property type="match status" value="1"/>
</dbReference>
<dbReference type="GO" id="GO:0007234">
    <property type="term" value="P:osmosensory signaling via phosphorelay pathway"/>
    <property type="evidence" value="ECO:0007669"/>
    <property type="project" value="TreeGrafter"/>
</dbReference>
<dbReference type="PROSITE" id="PS50109">
    <property type="entry name" value="HIS_KIN"/>
    <property type="match status" value="1"/>
</dbReference>
<keyword evidence="8" id="KW-1185">Reference proteome</keyword>
<comment type="catalytic activity">
    <reaction evidence="1">
        <text>ATP + protein L-histidine = ADP + protein N-phospho-L-histidine.</text>
        <dbReference type="EC" id="2.7.13.3"/>
    </reaction>
</comment>
<reference evidence="7" key="1">
    <citation type="submission" date="2022-07" db="EMBL/GenBank/DDBJ databases">
        <title>Gramela sediminis sp. nov., isolated from deep-sea sediment of the Indian Ocean.</title>
        <authorList>
            <person name="Shi H."/>
        </authorList>
    </citation>
    <scope>NUCLEOTIDE SEQUENCE</scope>
    <source>
        <strain evidence="7">GC03-9</strain>
    </source>
</reference>
<keyword evidence="3" id="KW-0597">Phosphoprotein</keyword>
<evidence type="ECO:0000256" key="1">
    <source>
        <dbReference type="ARBA" id="ARBA00000085"/>
    </source>
</evidence>
<dbReference type="InterPro" id="IPR050351">
    <property type="entry name" value="BphY/WalK/GraS-like"/>
</dbReference>
<evidence type="ECO:0000256" key="3">
    <source>
        <dbReference type="ARBA" id="ARBA00022553"/>
    </source>
</evidence>
<dbReference type="Pfam" id="PF01590">
    <property type="entry name" value="GAF"/>
    <property type="match status" value="1"/>
</dbReference>
<dbReference type="CDD" id="cd00082">
    <property type="entry name" value="HisKA"/>
    <property type="match status" value="1"/>
</dbReference>
<dbReference type="Gene3D" id="3.30.450.40">
    <property type="match status" value="1"/>
</dbReference>
<evidence type="ECO:0000256" key="5">
    <source>
        <dbReference type="ARBA" id="ARBA00022777"/>
    </source>
</evidence>
<evidence type="ECO:0000313" key="8">
    <source>
        <dbReference type="Proteomes" id="UP001155280"/>
    </source>
</evidence>
<proteinExistence type="predicted"/>
<keyword evidence="4" id="KW-0808">Transferase</keyword>
<dbReference type="RefSeq" id="WP_241552492.1">
    <property type="nucleotide sequence ID" value="NZ_JANCNS010000003.1"/>
</dbReference>
<dbReference type="CDD" id="cd00075">
    <property type="entry name" value="HATPase"/>
    <property type="match status" value="1"/>
</dbReference>
<dbReference type="SMART" id="SM00388">
    <property type="entry name" value="HisKA"/>
    <property type="match status" value="1"/>
</dbReference>
<dbReference type="GO" id="GO:0000156">
    <property type="term" value="F:phosphorelay response regulator activity"/>
    <property type="evidence" value="ECO:0007669"/>
    <property type="project" value="TreeGrafter"/>
</dbReference>
<dbReference type="SMART" id="SM00065">
    <property type="entry name" value="GAF"/>
    <property type="match status" value="1"/>
</dbReference>
<evidence type="ECO:0000313" key="7">
    <source>
        <dbReference type="EMBL" id="MCP9200821.1"/>
    </source>
</evidence>
<name>A0A9X2KZ48_9FLAO</name>
<feature type="domain" description="Histidine kinase" evidence="6">
    <location>
        <begin position="189"/>
        <end position="402"/>
    </location>
</feature>
<dbReference type="InterPro" id="IPR029016">
    <property type="entry name" value="GAF-like_dom_sf"/>
</dbReference>
<dbReference type="InterPro" id="IPR036890">
    <property type="entry name" value="HATPase_C_sf"/>
</dbReference>
<evidence type="ECO:0000256" key="2">
    <source>
        <dbReference type="ARBA" id="ARBA00012438"/>
    </source>
</evidence>